<dbReference type="Gene3D" id="1.10.8.60">
    <property type="match status" value="1"/>
</dbReference>
<dbReference type="Pfam" id="PF05491">
    <property type="entry name" value="WHD_RuvB"/>
    <property type="match status" value="1"/>
</dbReference>
<dbReference type="Gene3D" id="1.10.10.10">
    <property type="entry name" value="Winged helix-like DNA-binding domain superfamily/Winged helix DNA-binding domain"/>
    <property type="match status" value="1"/>
</dbReference>
<dbReference type="InterPro" id="IPR036390">
    <property type="entry name" value="WH_DNA-bd_sf"/>
</dbReference>
<dbReference type="InterPro" id="IPR041445">
    <property type="entry name" value="AAA_lid_4"/>
</dbReference>
<evidence type="ECO:0000256" key="6">
    <source>
        <dbReference type="ARBA" id="ARBA00023125"/>
    </source>
</evidence>
<evidence type="ECO:0000256" key="8">
    <source>
        <dbReference type="ARBA" id="ARBA00023204"/>
    </source>
</evidence>
<dbReference type="Pfam" id="PF17864">
    <property type="entry name" value="AAA_lid_4"/>
    <property type="match status" value="1"/>
</dbReference>
<keyword evidence="6" id="KW-0238">DNA-binding</keyword>
<keyword evidence="3" id="KW-0227">DNA damage</keyword>
<keyword evidence="7" id="KW-0233">DNA recombination</keyword>
<keyword evidence="4 10" id="KW-0378">Hydrolase</keyword>
<dbReference type="InterPro" id="IPR008823">
    <property type="entry name" value="RuvB_wg_C"/>
</dbReference>
<dbReference type="GO" id="GO:0006281">
    <property type="term" value="P:DNA repair"/>
    <property type="evidence" value="ECO:0007669"/>
    <property type="project" value="UniProtKB-KW"/>
</dbReference>
<evidence type="ECO:0000313" key="10">
    <source>
        <dbReference type="EMBL" id="KAA6330035.1"/>
    </source>
</evidence>
<reference evidence="10" key="1">
    <citation type="submission" date="2019-03" db="EMBL/GenBank/DDBJ databases">
        <title>Single cell metagenomics reveals metabolic interactions within the superorganism composed of flagellate Streblomastix strix and complex community of Bacteroidetes bacteria on its surface.</title>
        <authorList>
            <person name="Treitli S.C."/>
            <person name="Kolisko M."/>
            <person name="Husnik F."/>
            <person name="Keeling P."/>
            <person name="Hampl V."/>
        </authorList>
    </citation>
    <scope>NUCLEOTIDE SEQUENCE</scope>
    <source>
        <strain evidence="10">STM</strain>
    </source>
</reference>
<dbReference type="CDD" id="cd00009">
    <property type="entry name" value="AAA"/>
    <property type="match status" value="1"/>
</dbReference>
<evidence type="ECO:0000256" key="5">
    <source>
        <dbReference type="ARBA" id="ARBA00022840"/>
    </source>
</evidence>
<dbReference type="GO" id="GO:0005524">
    <property type="term" value="F:ATP binding"/>
    <property type="evidence" value="ECO:0007669"/>
    <property type="project" value="UniProtKB-KW"/>
</dbReference>
<dbReference type="GO" id="GO:0003677">
    <property type="term" value="F:DNA binding"/>
    <property type="evidence" value="ECO:0007669"/>
    <property type="project" value="UniProtKB-KW"/>
</dbReference>
<evidence type="ECO:0000256" key="7">
    <source>
        <dbReference type="ARBA" id="ARBA00023172"/>
    </source>
</evidence>
<dbReference type="GO" id="GO:0016787">
    <property type="term" value="F:hydrolase activity"/>
    <property type="evidence" value="ECO:0007669"/>
    <property type="project" value="UniProtKB-KW"/>
</dbReference>
<dbReference type="PANTHER" id="PTHR42848">
    <property type="match status" value="1"/>
</dbReference>
<keyword evidence="2" id="KW-0547">Nucleotide-binding</keyword>
<comment type="caution">
    <text evidence="10">The sequence shown here is derived from an EMBL/GenBank/DDBJ whole genome shotgun (WGS) entry which is preliminary data.</text>
</comment>
<dbReference type="AlphaFoldDB" id="A0A5J4R8W5"/>
<gene>
    <name evidence="10" type="ORF">EZS27_021216</name>
</gene>
<dbReference type="HAMAP" id="MF_00016">
    <property type="entry name" value="DNA_HJ_migration_RuvB"/>
    <property type="match status" value="1"/>
</dbReference>
<dbReference type="GO" id="GO:0009378">
    <property type="term" value="F:four-way junction helicase activity"/>
    <property type="evidence" value="ECO:0007669"/>
    <property type="project" value="InterPro"/>
</dbReference>
<dbReference type="Pfam" id="PF05496">
    <property type="entry name" value="RuvB_N"/>
    <property type="match status" value="1"/>
</dbReference>
<dbReference type="InterPro" id="IPR004605">
    <property type="entry name" value="DNA_helicase_Holl-junc_RuvB"/>
</dbReference>
<evidence type="ECO:0000256" key="3">
    <source>
        <dbReference type="ARBA" id="ARBA00022763"/>
    </source>
</evidence>
<dbReference type="NCBIfam" id="TIGR00635">
    <property type="entry name" value="ruvB"/>
    <property type="match status" value="1"/>
</dbReference>
<name>A0A5J4R8W5_9ZZZZ</name>
<accession>A0A5J4R8W5</accession>
<feature type="domain" description="AAA+ ATPase" evidence="9">
    <location>
        <begin position="111"/>
        <end position="242"/>
    </location>
</feature>
<dbReference type="EC" id="3.6.4.12" evidence="10"/>
<dbReference type="GO" id="GO:0006310">
    <property type="term" value="P:DNA recombination"/>
    <property type="evidence" value="ECO:0007669"/>
    <property type="project" value="UniProtKB-KW"/>
</dbReference>
<dbReference type="Gene3D" id="3.40.50.300">
    <property type="entry name" value="P-loop containing nucleotide triphosphate hydrolases"/>
    <property type="match status" value="1"/>
</dbReference>
<keyword evidence="10" id="KW-0347">Helicase</keyword>
<keyword evidence="1" id="KW-0963">Cytoplasm</keyword>
<dbReference type="EMBL" id="SNRY01001559">
    <property type="protein sequence ID" value="KAA6330035.1"/>
    <property type="molecule type" value="Genomic_DNA"/>
</dbReference>
<organism evidence="10">
    <name type="scientific">termite gut metagenome</name>
    <dbReference type="NCBI Taxonomy" id="433724"/>
    <lineage>
        <taxon>unclassified sequences</taxon>
        <taxon>metagenomes</taxon>
        <taxon>organismal metagenomes</taxon>
    </lineage>
</organism>
<evidence type="ECO:0000256" key="1">
    <source>
        <dbReference type="ARBA" id="ARBA00022490"/>
    </source>
</evidence>
<dbReference type="NCBIfam" id="NF000868">
    <property type="entry name" value="PRK00080.1"/>
    <property type="match status" value="1"/>
</dbReference>
<protein>
    <submittedName>
        <fullName evidence="10">Holliday junction ATP-dependent DNA helicase RuvB</fullName>
        <ecNumber evidence="10">3.6.4.12</ecNumber>
    </submittedName>
</protein>
<dbReference type="InterPro" id="IPR003593">
    <property type="entry name" value="AAA+_ATPase"/>
</dbReference>
<proteinExistence type="inferred from homology"/>
<dbReference type="SUPFAM" id="SSF46785">
    <property type="entry name" value="Winged helix' DNA-binding domain"/>
    <property type="match status" value="1"/>
</dbReference>
<keyword evidence="8" id="KW-0234">DNA repair</keyword>
<dbReference type="PANTHER" id="PTHR42848:SF1">
    <property type="entry name" value="HOLLIDAY JUNCTION BRANCH MIGRATION COMPLEX SUBUNIT RUVB"/>
    <property type="match status" value="1"/>
</dbReference>
<dbReference type="SMART" id="SM00382">
    <property type="entry name" value="AAA"/>
    <property type="match status" value="1"/>
</dbReference>
<dbReference type="InterPro" id="IPR036388">
    <property type="entry name" value="WH-like_DNA-bd_sf"/>
</dbReference>
<evidence type="ECO:0000256" key="2">
    <source>
        <dbReference type="ARBA" id="ARBA00022741"/>
    </source>
</evidence>
<dbReference type="InterPro" id="IPR027417">
    <property type="entry name" value="P-loop_NTPase"/>
</dbReference>
<sequence length="397" mass="44359">MVYTKQGFYYIPYGDYGTCILPYGTGIIQIALRVHKSKYDFVYKLYAKLCIFEPIISMEEEFNIRDHQLTSKERDYENALRPLNFSDFRGQDKVVENLRIFVQAARLRGEALDHVLLHGPPGLGKTTLSNIIANELGVGFKITSGPVLDKPGDLAGVLTNLDVNDVLFIDEIHRLSPVVEEYLYSAMEDYRIDIMIDKGPSARSIQIGLSPFTLIGATTRSGLLTAPLRARFGINLHLEYYDDDVLSGIIKRSAGILNVPCSFQAAAEIASRSRGTPRVANALLRRVRDFAQVKGSGSIDIEIANFSLEALNIDKYGLDEIDNKILCTLIDKFDGGPVGLTTIATALSEDAGTLEEVYEPFLIKEGFLKRTPRGREVTELAYKHLGKNFYNRQQTLF</sequence>
<evidence type="ECO:0000256" key="4">
    <source>
        <dbReference type="ARBA" id="ARBA00022801"/>
    </source>
</evidence>
<evidence type="ECO:0000259" key="9">
    <source>
        <dbReference type="SMART" id="SM00382"/>
    </source>
</evidence>
<dbReference type="InterPro" id="IPR008824">
    <property type="entry name" value="RuvB-like_N"/>
</dbReference>
<keyword evidence="5" id="KW-0067">ATP-binding</keyword>
<dbReference type="SUPFAM" id="SSF52540">
    <property type="entry name" value="P-loop containing nucleoside triphosphate hydrolases"/>
    <property type="match status" value="1"/>
</dbReference>